<keyword evidence="5" id="KW-0534">Nitrate assimilation</keyword>
<feature type="transmembrane region" description="Helical" evidence="7">
    <location>
        <begin position="73"/>
        <end position="90"/>
    </location>
</feature>
<dbReference type="Pfam" id="PF07690">
    <property type="entry name" value="MFS_1"/>
    <property type="match status" value="1"/>
</dbReference>
<evidence type="ECO:0000259" key="8">
    <source>
        <dbReference type="PROSITE" id="PS50850"/>
    </source>
</evidence>
<evidence type="ECO:0000256" key="2">
    <source>
        <dbReference type="ARBA" id="ARBA00008432"/>
    </source>
</evidence>
<dbReference type="FunFam" id="1.20.1250.20:FF:000411">
    <property type="entry name" value="Probable high-affinity nitrate transporter 2.4"/>
    <property type="match status" value="1"/>
</dbReference>
<dbReference type="Proteomes" id="UP001054252">
    <property type="component" value="Unassembled WGS sequence"/>
</dbReference>
<dbReference type="InterPro" id="IPR020846">
    <property type="entry name" value="MFS_dom"/>
</dbReference>
<evidence type="ECO:0000256" key="5">
    <source>
        <dbReference type="ARBA" id="ARBA00023063"/>
    </source>
</evidence>
<evidence type="ECO:0000256" key="4">
    <source>
        <dbReference type="ARBA" id="ARBA00022989"/>
    </source>
</evidence>
<evidence type="ECO:0000256" key="7">
    <source>
        <dbReference type="SAM" id="Phobius"/>
    </source>
</evidence>
<feature type="transmembrane region" description="Helical" evidence="7">
    <location>
        <begin position="241"/>
        <end position="264"/>
    </location>
</feature>
<dbReference type="InterPro" id="IPR036259">
    <property type="entry name" value="MFS_trans_sf"/>
</dbReference>
<organism evidence="9 10">
    <name type="scientific">Rubroshorea leprosula</name>
    <dbReference type="NCBI Taxonomy" id="152421"/>
    <lineage>
        <taxon>Eukaryota</taxon>
        <taxon>Viridiplantae</taxon>
        <taxon>Streptophyta</taxon>
        <taxon>Embryophyta</taxon>
        <taxon>Tracheophyta</taxon>
        <taxon>Spermatophyta</taxon>
        <taxon>Magnoliopsida</taxon>
        <taxon>eudicotyledons</taxon>
        <taxon>Gunneridae</taxon>
        <taxon>Pentapetalae</taxon>
        <taxon>rosids</taxon>
        <taxon>malvids</taxon>
        <taxon>Malvales</taxon>
        <taxon>Dipterocarpaceae</taxon>
        <taxon>Rubroshorea</taxon>
    </lineage>
</organism>
<keyword evidence="4 7" id="KW-1133">Transmembrane helix</keyword>
<gene>
    <name evidence="9" type="ORF">SLEP1_g19486</name>
</gene>
<feature type="transmembrane region" description="Helical" evidence="7">
    <location>
        <begin position="284"/>
        <end position="305"/>
    </location>
</feature>
<comment type="subcellular location">
    <subcellularLocation>
        <location evidence="1">Membrane</location>
        <topology evidence="1">Multi-pass membrane protein</topology>
    </subcellularLocation>
</comment>
<dbReference type="PROSITE" id="PS50850">
    <property type="entry name" value="MFS"/>
    <property type="match status" value="1"/>
</dbReference>
<feature type="transmembrane region" description="Helical" evidence="7">
    <location>
        <begin position="384"/>
        <end position="404"/>
    </location>
</feature>
<proteinExistence type="inferred from homology"/>
<evidence type="ECO:0000313" key="9">
    <source>
        <dbReference type="EMBL" id="GKV07760.1"/>
    </source>
</evidence>
<evidence type="ECO:0000256" key="6">
    <source>
        <dbReference type="ARBA" id="ARBA00023136"/>
    </source>
</evidence>
<dbReference type="Gene3D" id="1.20.1250.20">
    <property type="entry name" value="MFS general substrate transporter like domains"/>
    <property type="match status" value="2"/>
</dbReference>
<reference evidence="9 10" key="1">
    <citation type="journal article" date="2021" name="Commun. Biol.">
        <title>The genome of Shorea leprosula (Dipterocarpaceae) highlights the ecological relevance of drought in aseasonal tropical rainforests.</title>
        <authorList>
            <person name="Ng K.K.S."/>
            <person name="Kobayashi M.J."/>
            <person name="Fawcett J.A."/>
            <person name="Hatakeyama M."/>
            <person name="Paape T."/>
            <person name="Ng C.H."/>
            <person name="Ang C.C."/>
            <person name="Tnah L.H."/>
            <person name="Lee C.T."/>
            <person name="Nishiyama T."/>
            <person name="Sese J."/>
            <person name="O'Brien M.J."/>
            <person name="Copetti D."/>
            <person name="Mohd Noor M.I."/>
            <person name="Ong R.C."/>
            <person name="Putra M."/>
            <person name="Sireger I.Z."/>
            <person name="Indrioko S."/>
            <person name="Kosugi Y."/>
            <person name="Izuno A."/>
            <person name="Isagi Y."/>
            <person name="Lee S.L."/>
            <person name="Shimizu K.K."/>
        </authorList>
    </citation>
    <scope>NUCLEOTIDE SEQUENCE [LARGE SCALE GENOMIC DNA]</scope>
    <source>
        <strain evidence="9">214</strain>
    </source>
</reference>
<feature type="transmembrane region" description="Helical" evidence="7">
    <location>
        <begin position="326"/>
        <end position="344"/>
    </location>
</feature>
<comment type="similarity">
    <text evidence="2">Belongs to the major facilitator superfamily. Nitrate/nitrite porter (TC 2.A.1.8) family.</text>
</comment>
<dbReference type="SUPFAM" id="SSF103473">
    <property type="entry name" value="MFS general substrate transporter"/>
    <property type="match status" value="1"/>
</dbReference>
<name>A0AAV5J757_9ROSI</name>
<dbReference type="PANTHER" id="PTHR23515">
    <property type="entry name" value="HIGH-AFFINITY NITRATE TRANSPORTER 2.3"/>
    <property type="match status" value="1"/>
</dbReference>
<feature type="transmembrane region" description="Helical" evidence="7">
    <location>
        <begin position="159"/>
        <end position="179"/>
    </location>
</feature>
<feature type="transmembrane region" description="Helical" evidence="7">
    <location>
        <begin position="350"/>
        <end position="377"/>
    </location>
</feature>
<evidence type="ECO:0000256" key="3">
    <source>
        <dbReference type="ARBA" id="ARBA00022692"/>
    </source>
</evidence>
<feature type="transmembrane region" description="Helical" evidence="7">
    <location>
        <begin position="35"/>
        <end position="53"/>
    </location>
</feature>
<evidence type="ECO:0000313" key="10">
    <source>
        <dbReference type="Proteomes" id="UP001054252"/>
    </source>
</evidence>
<accession>A0AAV5J757</accession>
<comment type="caution">
    <text evidence="9">The sequence shown here is derived from an EMBL/GenBank/DDBJ whole genome shotgun (WGS) entry which is preliminary data.</text>
</comment>
<keyword evidence="3 7" id="KW-0812">Transmembrane</keyword>
<keyword evidence="6 7" id="KW-0472">Membrane</keyword>
<dbReference type="InterPro" id="IPR044772">
    <property type="entry name" value="NO3_transporter"/>
</dbReference>
<dbReference type="EMBL" id="BPVZ01000028">
    <property type="protein sequence ID" value="GKV07760.1"/>
    <property type="molecule type" value="Genomic_DNA"/>
</dbReference>
<feature type="transmembrane region" description="Helical" evidence="7">
    <location>
        <begin position="199"/>
        <end position="220"/>
    </location>
</feature>
<evidence type="ECO:0000256" key="1">
    <source>
        <dbReference type="ARBA" id="ARBA00004141"/>
    </source>
</evidence>
<dbReference type="FunFam" id="1.20.1250.20:FF:000053">
    <property type="entry name" value="Nitrate transporter 2.1"/>
    <property type="match status" value="1"/>
</dbReference>
<keyword evidence="10" id="KW-1185">Reference proteome</keyword>
<dbReference type="GO" id="GO:0015112">
    <property type="term" value="F:nitrate transmembrane transporter activity"/>
    <property type="evidence" value="ECO:0007669"/>
    <property type="project" value="InterPro"/>
</dbReference>
<feature type="transmembrane region" description="Helical" evidence="7">
    <location>
        <begin position="102"/>
        <end position="122"/>
    </location>
</feature>
<dbReference type="AlphaFoldDB" id="A0AAV5J757"/>
<feature type="transmembrane region" description="Helical" evidence="7">
    <location>
        <begin position="128"/>
        <end position="147"/>
    </location>
</feature>
<dbReference type="CDD" id="cd17341">
    <property type="entry name" value="MFS_NRT2_like"/>
    <property type="match status" value="1"/>
</dbReference>
<dbReference type="GO" id="GO:0016020">
    <property type="term" value="C:membrane"/>
    <property type="evidence" value="ECO:0007669"/>
    <property type="project" value="UniProtKB-SubCell"/>
</dbReference>
<feature type="domain" description="Major facilitator superfamily (MFS) profile" evidence="8">
    <location>
        <begin position="37"/>
        <end position="432"/>
    </location>
</feature>
<dbReference type="GO" id="GO:0042128">
    <property type="term" value="P:nitrate assimilation"/>
    <property type="evidence" value="ECO:0007669"/>
    <property type="project" value="UniProtKB-KW"/>
</dbReference>
<dbReference type="InterPro" id="IPR011701">
    <property type="entry name" value="MFS"/>
</dbReference>
<protein>
    <recommendedName>
        <fullName evidence="8">Major facilitator superfamily (MFS) profile domain-containing protein</fullName>
    </recommendedName>
</protein>
<feature type="transmembrane region" description="Helical" evidence="7">
    <location>
        <begin position="416"/>
        <end position="435"/>
    </location>
</feature>
<sequence length="463" mass="50155">MEPSNFPRKRFFSLPVDSGGKATEFRPLSISSPQMLAFHLAWLSLFSCFFSTFSIPPLLPIIRRDLHLTNTDVGTAGIAAFIGSIFSRIFMGPVCDLLGPRVASSTLSFLTAPVVLATAFVSSPTSFIVVRFLQGFCLANFVANQFWMSCMFSSNIVGLANGVAAGWANVGAGVAQLVMPSLYSLVNSLNVPETRAWRIIFVVPAIFQAVTAILVLAYGQDLPSGNFRDRQQSSHKLQKENFATVFFHGLLNYRGWILGLAYGFSFGVEMTTDNIIAVYFYDRFGVSLEVAGTIAACFGMANLFSRPIGGIFSDKMAERFGMRGRLWGLWAVQTAAGVLCVVLGRVNSLWGSVAVMCLFSVFVQAASGLTFGVVPFVSKRSLGMIAGMTGSGGTVGAVVNQMLFFSGDKFSKQTSISLMGVTMIACTLPVTLIYFPQWGGMFCFPSLDPSTAREDDYSLLGWE</sequence>